<keyword evidence="10" id="KW-1015">Disulfide bond</keyword>
<evidence type="ECO:0000256" key="1">
    <source>
        <dbReference type="ARBA" id="ARBA00004447"/>
    </source>
</evidence>
<dbReference type="EC" id="2.4.3.1" evidence="13"/>
<feature type="chain" id="PRO_5001605366" description="beta-galactoside alpha-(2,6)-sialyltransferase" evidence="14">
    <location>
        <begin position="19"/>
        <end position="397"/>
    </location>
</feature>
<evidence type="ECO:0000256" key="5">
    <source>
        <dbReference type="ARBA" id="ARBA00022692"/>
    </source>
</evidence>
<gene>
    <name evidence="15" type="ORF">TSPGSL018_25178</name>
</gene>
<keyword evidence="14" id="KW-0732">Signal</keyword>
<reference evidence="15" key="1">
    <citation type="submission" date="2014-05" db="EMBL/GenBank/DDBJ databases">
        <title>The transcriptome of the halophilic microalga Tetraselmis sp. GSL018 isolated from the Great Salt Lake, Utah.</title>
        <authorList>
            <person name="Jinkerson R.E."/>
            <person name="D'Adamo S."/>
            <person name="Posewitz M.C."/>
        </authorList>
    </citation>
    <scope>NUCLEOTIDE SEQUENCE</scope>
    <source>
        <strain evidence="15">GSL018</strain>
    </source>
</reference>
<sequence>MQLFTVAALWLFLAPINGSDGIKDANGRLLNISIEVEQATKGGATSGGGCAAAELPVTPSGECRPDPSLPSWCLPPFKHLNGVDLLLEGGAYIQSINLSEKHRYIAMVFKNMTNYRSPSFERTHWLQNKENPLGLRVSEGSFKTWLSRENFPPADLPDLFNFTTCAVVGSGLKLLKQRRGREIDAHGTIFRSNQAPTKGFEQFVGSRTDIRVTNAANAFFSEDGNRTSCIVPLIPRKNGDDVVRLVHKEIPGPESACRMLPMSPQFEAYRWTTFSNRTGRFMKAKWSSGFSAIAIAVQLCQQVDIYGYSFQGNYYFNKVHSAVQAGPNGERVPIEYRPEFDNRRRLSRQALPPGPDGEAVQRRRLQAMAVNGHSWFNEKKCTKILSAVLPRVQRHKM</sequence>
<evidence type="ECO:0000256" key="11">
    <source>
        <dbReference type="ARBA" id="ARBA00023180"/>
    </source>
</evidence>
<evidence type="ECO:0000256" key="13">
    <source>
        <dbReference type="ARBA" id="ARBA00034329"/>
    </source>
</evidence>
<evidence type="ECO:0000256" key="3">
    <source>
        <dbReference type="ARBA" id="ARBA00022676"/>
    </source>
</evidence>
<comment type="catalytic activity">
    <reaction evidence="12">
        <text>a beta-D-galactoside + CMP-N-acetyl-beta-neuraminate = an N-acetyl-alpha-neuraminyl-(2-&gt;6)-beta-D-galactosyl derivative + CMP + H(+)</text>
        <dbReference type="Rhea" id="RHEA:52104"/>
        <dbReference type="ChEBI" id="CHEBI:15378"/>
        <dbReference type="ChEBI" id="CHEBI:28034"/>
        <dbReference type="ChEBI" id="CHEBI:57812"/>
        <dbReference type="ChEBI" id="CHEBI:60377"/>
        <dbReference type="ChEBI" id="CHEBI:136398"/>
        <dbReference type="EC" id="2.4.3.1"/>
    </reaction>
</comment>
<dbReference type="PANTHER" id="PTHR46059">
    <property type="entry name" value="BETA-GALACTOSIDE ALPHA-2,6-SIALYLTRANSFERASE"/>
    <property type="match status" value="1"/>
</dbReference>
<keyword evidence="11" id="KW-0325">Glycoprotein</keyword>
<keyword evidence="9" id="KW-0472">Membrane</keyword>
<keyword evidence="7" id="KW-1133">Transmembrane helix</keyword>
<keyword evidence="3 15" id="KW-0328">Glycosyltransferase</keyword>
<evidence type="ECO:0000256" key="7">
    <source>
        <dbReference type="ARBA" id="ARBA00022989"/>
    </source>
</evidence>
<name>A0A061QQ22_9CHLO</name>
<comment type="subcellular location">
    <subcellularLocation>
        <location evidence="1">Golgi apparatus</location>
        <location evidence="1">Golgi stack membrane</location>
        <topology evidence="1">Single-pass type II membrane protein</topology>
    </subcellularLocation>
</comment>
<dbReference type="Gene3D" id="3.90.1480.20">
    <property type="entry name" value="Glycosyl transferase family 29"/>
    <property type="match status" value="1"/>
</dbReference>
<evidence type="ECO:0000256" key="12">
    <source>
        <dbReference type="ARBA" id="ARBA00034249"/>
    </source>
</evidence>
<accession>A0A061QQ22</accession>
<keyword evidence="8" id="KW-0333">Golgi apparatus</keyword>
<keyword evidence="5" id="KW-0812">Transmembrane</keyword>
<evidence type="ECO:0000256" key="14">
    <source>
        <dbReference type="SAM" id="SignalP"/>
    </source>
</evidence>
<dbReference type="InterPro" id="IPR038578">
    <property type="entry name" value="GT29-like_sf"/>
</dbReference>
<dbReference type="GO" id="GO:0032580">
    <property type="term" value="C:Golgi cisterna membrane"/>
    <property type="evidence" value="ECO:0007669"/>
    <property type="project" value="UniProtKB-SubCell"/>
</dbReference>
<evidence type="ECO:0000256" key="10">
    <source>
        <dbReference type="ARBA" id="ARBA00023157"/>
    </source>
</evidence>
<dbReference type="Pfam" id="PF00777">
    <property type="entry name" value="Glyco_transf_29"/>
    <property type="match status" value="1"/>
</dbReference>
<dbReference type="InterPro" id="IPR001675">
    <property type="entry name" value="Glyco_trans_29"/>
</dbReference>
<dbReference type="PANTHER" id="PTHR46059:SF1">
    <property type="entry name" value="BETA-GALACTOSIDE ALPHA-2,6-SIALYLTRANSFERASE"/>
    <property type="match status" value="1"/>
</dbReference>
<organism evidence="15">
    <name type="scientific">Tetraselmis sp. GSL018</name>
    <dbReference type="NCBI Taxonomy" id="582737"/>
    <lineage>
        <taxon>Eukaryota</taxon>
        <taxon>Viridiplantae</taxon>
        <taxon>Chlorophyta</taxon>
        <taxon>core chlorophytes</taxon>
        <taxon>Chlorodendrophyceae</taxon>
        <taxon>Chlorodendrales</taxon>
        <taxon>Chlorodendraceae</taxon>
        <taxon>Tetraselmis</taxon>
    </lineage>
</organism>
<proteinExistence type="inferred from homology"/>
<evidence type="ECO:0000256" key="8">
    <source>
        <dbReference type="ARBA" id="ARBA00023034"/>
    </source>
</evidence>
<dbReference type="EMBL" id="GBEZ01025264">
    <property type="protein sequence ID" value="JAC61803.1"/>
    <property type="molecule type" value="Transcribed_RNA"/>
</dbReference>
<evidence type="ECO:0000256" key="4">
    <source>
        <dbReference type="ARBA" id="ARBA00022679"/>
    </source>
</evidence>
<keyword evidence="4 15" id="KW-0808">Transferase</keyword>
<feature type="signal peptide" evidence="14">
    <location>
        <begin position="1"/>
        <end position="18"/>
    </location>
</feature>
<evidence type="ECO:0000256" key="6">
    <source>
        <dbReference type="ARBA" id="ARBA00022968"/>
    </source>
</evidence>
<dbReference type="GO" id="GO:0097503">
    <property type="term" value="P:sialylation"/>
    <property type="evidence" value="ECO:0007669"/>
    <property type="project" value="TreeGrafter"/>
</dbReference>
<keyword evidence="6" id="KW-0735">Signal-anchor</keyword>
<dbReference type="GO" id="GO:0003835">
    <property type="term" value="F:beta-galactoside alpha-2,6-sialyltransferase activity"/>
    <property type="evidence" value="ECO:0007669"/>
    <property type="project" value="UniProtKB-EC"/>
</dbReference>
<evidence type="ECO:0000256" key="9">
    <source>
        <dbReference type="ARBA" id="ARBA00023136"/>
    </source>
</evidence>
<evidence type="ECO:0000256" key="2">
    <source>
        <dbReference type="ARBA" id="ARBA00006003"/>
    </source>
</evidence>
<comment type="similarity">
    <text evidence="2">Belongs to the glycosyltransferase 29 family.</text>
</comment>
<protein>
    <recommendedName>
        <fullName evidence="13">beta-galactoside alpha-(2,6)-sialyltransferase</fullName>
        <ecNumber evidence="13">2.4.3.1</ecNumber>
    </recommendedName>
</protein>
<evidence type="ECO:0000313" key="15">
    <source>
        <dbReference type="EMBL" id="JAC61803.1"/>
    </source>
</evidence>
<dbReference type="AlphaFoldDB" id="A0A061QQ22"/>